<evidence type="ECO:0008006" key="4">
    <source>
        <dbReference type="Google" id="ProtNLM"/>
    </source>
</evidence>
<dbReference type="VEuPathDB" id="FungiDB:RhiirA1_502794"/>
<reference evidence="2 3" key="1">
    <citation type="submission" date="2016-04" db="EMBL/GenBank/DDBJ databases">
        <title>Genome analyses suggest a sexual origin of heterokaryosis in a supposedly ancient asexual fungus.</title>
        <authorList>
            <person name="Ropars J."/>
            <person name="Sedzielewska K."/>
            <person name="Noel J."/>
            <person name="Charron P."/>
            <person name="Farinelli L."/>
            <person name="Marton T."/>
            <person name="Kruger M."/>
            <person name="Pelin A."/>
            <person name="Brachmann A."/>
            <person name="Corradi N."/>
        </authorList>
    </citation>
    <scope>NUCLEOTIDE SEQUENCE [LARGE SCALE GENOMIC DNA]</scope>
    <source>
        <strain evidence="2 3">A5</strain>
    </source>
</reference>
<proteinExistence type="predicted"/>
<dbReference type="EMBL" id="LLXJ01004518">
    <property type="protein sequence ID" value="PKB95713.1"/>
    <property type="molecule type" value="Genomic_DNA"/>
</dbReference>
<evidence type="ECO:0000313" key="2">
    <source>
        <dbReference type="EMBL" id="PKB95713.1"/>
    </source>
</evidence>
<accession>A0A2N0NMA5</accession>
<dbReference type="SUPFAM" id="SSF56219">
    <property type="entry name" value="DNase I-like"/>
    <property type="match status" value="1"/>
</dbReference>
<evidence type="ECO:0000256" key="1">
    <source>
        <dbReference type="SAM" id="Phobius"/>
    </source>
</evidence>
<dbReference type="Proteomes" id="UP000232722">
    <property type="component" value="Unassembled WGS sequence"/>
</dbReference>
<evidence type="ECO:0000313" key="3">
    <source>
        <dbReference type="Proteomes" id="UP000232722"/>
    </source>
</evidence>
<dbReference type="AlphaFoldDB" id="A0A2N0NMA5"/>
<feature type="transmembrane region" description="Helical" evidence="1">
    <location>
        <begin position="46"/>
        <end position="66"/>
    </location>
</feature>
<organism evidence="2 3">
    <name type="scientific">Rhizophagus irregularis</name>
    <dbReference type="NCBI Taxonomy" id="588596"/>
    <lineage>
        <taxon>Eukaryota</taxon>
        <taxon>Fungi</taxon>
        <taxon>Fungi incertae sedis</taxon>
        <taxon>Mucoromycota</taxon>
        <taxon>Glomeromycotina</taxon>
        <taxon>Glomeromycetes</taxon>
        <taxon>Glomerales</taxon>
        <taxon>Glomeraceae</taxon>
        <taxon>Rhizophagus</taxon>
    </lineage>
</organism>
<dbReference type="VEuPathDB" id="FungiDB:FUN_006616"/>
<dbReference type="VEuPathDB" id="FungiDB:RhiirFUN_000985"/>
<dbReference type="Gene3D" id="3.60.10.10">
    <property type="entry name" value="Endonuclease/exonuclease/phosphatase"/>
    <property type="match status" value="1"/>
</dbReference>
<keyword evidence="1" id="KW-0472">Membrane</keyword>
<name>A0A2N0NMA5_9GLOM</name>
<reference evidence="2 3" key="2">
    <citation type="submission" date="2017-09" db="EMBL/GenBank/DDBJ databases">
        <title>Extensive intraspecific genome diversity in a model arbuscular mycorrhizal fungus.</title>
        <authorList>
            <person name="Chen E.C."/>
            <person name="Morin E."/>
            <person name="Beaudet D."/>
            <person name="Noel J."/>
            <person name="Ndikumana S."/>
            <person name="Charron P."/>
            <person name="St-Onge C."/>
            <person name="Giorgi J."/>
            <person name="Grigoriev I.V."/>
            <person name="Roux C."/>
            <person name="Martin F.M."/>
            <person name="Corradi N."/>
        </authorList>
    </citation>
    <scope>NUCLEOTIDE SEQUENCE [LARGE SCALE GENOMIC DNA]</scope>
    <source>
        <strain evidence="2 3">A5</strain>
    </source>
</reference>
<dbReference type="VEuPathDB" id="FungiDB:FUN_016796"/>
<dbReference type="InterPro" id="IPR036691">
    <property type="entry name" value="Endo/exonu/phosph_ase_sf"/>
</dbReference>
<keyword evidence="1" id="KW-0812">Transmembrane</keyword>
<keyword evidence="1" id="KW-1133">Transmembrane helix</keyword>
<sequence>MPNSFKDQFHIYWSNKQHNKQKGSGVALICSQKWNKHYQGHKIHSSYLLSVYFLFRNVIFCIWIIYVAPQNITILHDTLEKLKKEMCDKAMRKKSKNVVHILLGDFNMISNGYIDRTPPLHIFRPKFFNDLEVLGLIDSYRKLNKEALGNTYHKESVSTRIDQIWVSEIYSNNLLNFSITPSTFITQSDHDIITITMDTSDLIRNNRKNTIYNKLPTGNAHTKVMYDCDNIDTETWEKFRLNIRNQLNSLDQDVPEDRENFADYSQEDIDKYWDKLNRIITYAANKELPRKVFRFHNSFKRYNKKKLRPERHTNKLLKLLHNYYHGNQQMIASEDAKSRWTRKIVKYNQDYVTSTDDSNKCNISTQDIFSKNWFDTLKSKVNYRLIIDYKKFKATEAKSIKDRLDRRVEIT</sequence>
<protein>
    <recommendedName>
        <fullName evidence="4">DNase I-like protein</fullName>
    </recommendedName>
</protein>
<gene>
    <name evidence="2" type="ORF">RhiirA5_385826</name>
</gene>
<comment type="caution">
    <text evidence="2">The sequence shown here is derived from an EMBL/GenBank/DDBJ whole genome shotgun (WGS) entry which is preliminary data.</text>
</comment>